<keyword evidence="1" id="KW-0456">Lyase</keyword>
<sequence>MFDHIGFGVSNLAESKSFFLEALAPLKVALVMEGPFGIGIGQDNKPSLWLHQSQVRPAPLHIAFVAASRVEVDAFHKAAFAAGGKDNGAPGLRPHWSRVPRASPLPAWCAHVTGQAIPGRRPTQGKKLMTPDILLPRAMPGACSTGSPRMLRSRAAVPSTSIRAMGAMLRIVST</sequence>
<dbReference type="Gene3D" id="3.10.180.10">
    <property type="entry name" value="2,3-Dihydroxybiphenyl 1,2-Dioxygenase, domain 1"/>
    <property type="match status" value="1"/>
</dbReference>
<dbReference type="Proteomes" id="UP000532440">
    <property type="component" value="Unassembled WGS sequence"/>
</dbReference>
<dbReference type="SUPFAM" id="SSF54593">
    <property type="entry name" value="Glyoxalase/Bleomycin resistance protein/Dihydroxybiphenyl dioxygenase"/>
    <property type="match status" value="1"/>
</dbReference>
<dbReference type="PANTHER" id="PTHR35006:SF2">
    <property type="entry name" value="GLYOXALASE FAMILY PROTEIN (AFU_ORTHOLOGUE AFUA_5G14830)"/>
    <property type="match status" value="1"/>
</dbReference>
<dbReference type="CDD" id="cd07262">
    <property type="entry name" value="VOC_like"/>
    <property type="match status" value="1"/>
</dbReference>
<comment type="caution">
    <text evidence="1">The sequence shown here is derived from an EMBL/GenBank/DDBJ whole genome shotgun (WGS) entry which is preliminary data.</text>
</comment>
<dbReference type="InterPro" id="IPR029068">
    <property type="entry name" value="Glyas_Bleomycin-R_OHBP_Dase"/>
</dbReference>
<keyword evidence="1" id="KW-0223">Dioxygenase</keyword>
<gene>
    <name evidence="1" type="ORF">HNQ70_003831</name>
</gene>
<dbReference type="AlphaFoldDB" id="A0A7W8HKN2"/>
<dbReference type="GO" id="GO:0051213">
    <property type="term" value="F:dioxygenase activity"/>
    <property type="evidence" value="ECO:0007669"/>
    <property type="project" value="UniProtKB-KW"/>
</dbReference>
<evidence type="ECO:0000313" key="1">
    <source>
        <dbReference type="EMBL" id="MBB5273800.1"/>
    </source>
</evidence>
<accession>A0A7W8HKN2</accession>
<protein>
    <submittedName>
        <fullName evidence="1">Catechol 2,3-dioxygenase-like lactoylglutathione lyase family enzyme</fullName>
    </submittedName>
</protein>
<organism evidence="1 2">
    <name type="scientific">Quisquiliibacterium transsilvanicum</name>
    <dbReference type="NCBI Taxonomy" id="1549638"/>
    <lineage>
        <taxon>Bacteria</taxon>
        <taxon>Pseudomonadati</taxon>
        <taxon>Pseudomonadota</taxon>
        <taxon>Betaproteobacteria</taxon>
        <taxon>Burkholderiales</taxon>
        <taxon>Burkholderiaceae</taxon>
        <taxon>Quisquiliibacterium</taxon>
    </lineage>
</organism>
<reference evidence="1 2" key="1">
    <citation type="submission" date="2020-08" db="EMBL/GenBank/DDBJ databases">
        <title>Genomic Encyclopedia of Type Strains, Phase IV (KMG-IV): sequencing the most valuable type-strain genomes for metagenomic binning, comparative biology and taxonomic classification.</title>
        <authorList>
            <person name="Goeker M."/>
        </authorList>
    </citation>
    <scope>NUCLEOTIDE SEQUENCE [LARGE SCALE GENOMIC DNA]</scope>
    <source>
        <strain evidence="1 2">DSM 29781</strain>
    </source>
</reference>
<dbReference type="PANTHER" id="PTHR35006">
    <property type="entry name" value="GLYOXALASE FAMILY PROTEIN (AFU_ORTHOLOGUE AFUA_5G14830)"/>
    <property type="match status" value="1"/>
</dbReference>
<keyword evidence="2" id="KW-1185">Reference proteome</keyword>
<proteinExistence type="predicted"/>
<name>A0A7W8HKN2_9BURK</name>
<dbReference type="EMBL" id="JACHGB010000008">
    <property type="protein sequence ID" value="MBB5273800.1"/>
    <property type="molecule type" value="Genomic_DNA"/>
</dbReference>
<dbReference type="GO" id="GO:0016829">
    <property type="term" value="F:lyase activity"/>
    <property type="evidence" value="ECO:0007669"/>
    <property type="project" value="UniProtKB-KW"/>
</dbReference>
<keyword evidence="1" id="KW-0560">Oxidoreductase</keyword>
<evidence type="ECO:0000313" key="2">
    <source>
        <dbReference type="Proteomes" id="UP000532440"/>
    </source>
</evidence>